<evidence type="ECO:0000256" key="5">
    <source>
        <dbReference type="SAM" id="MobiDB-lite"/>
    </source>
</evidence>
<sequence>MRLLYFEVVALAAAFASSDAVLTAVDPEPHLESDVTLVLRETDESVIEASGARLLRAADTVGGLPPIMATEDELKDEQKEEERGGGGVAMEEAGKLFNVAARKIKSETLTNSAKNIKAKVDAIATKQSQNLANIQLRLLKKVLPLVKNFPKTEEIKPPPSIAAIDTAVPQTYVQAATTNLAKLVGRAKADVDAAYKGLAETASKGIAEAPTYARGFVSAAHKQVADVATIALASIPTRPRAAVAAAYDVVSSTARGAIAATPTRAKDIVASTYNGFSNLAAAAKERMPNNPLPASFTDKLRSMVNLGKSKAPAEKPLGPTKEPIKIA</sequence>
<feature type="region of interest" description="Disordered" evidence="5">
    <location>
        <begin position="308"/>
        <end position="327"/>
    </location>
</feature>
<organism evidence="6 7">
    <name type="scientific">Peronospora matthiolae</name>
    <dbReference type="NCBI Taxonomy" id="2874970"/>
    <lineage>
        <taxon>Eukaryota</taxon>
        <taxon>Sar</taxon>
        <taxon>Stramenopiles</taxon>
        <taxon>Oomycota</taxon>
        <taxon>Peronosporomycetes</taxon>
        <taxon>Peronosporales</taxon>
        <taxon>Peronosporaceae</taxon>
        <taxon>Peronospora</taxon>
    </lineage>
</organism>
<evidence type="ECO:0000313" key="6">
    <source>
        <dbReference type="EMBL" id="CAK7936194.1"/>
    </source>
</evidence>
<dbReference type="EMBL" id="CAKLBY020000223">
    <property type="protein sequence ID" value="CAK7936194.1"/>
    <property type="molecule type" value="Genomic_DNA"/>
</dbReference>
<dbReference type="AlphaFoldDB" id="A0AAV1UT20"/>
<dbReference type="InterPro" id="IPR031825">
    <property type="entry name" value="RXLR"/>
</dbReference>
<gene>
    <name evidence="6" type="ORF">PM001_LOCUS21344</name>
</gene>
<evidence type="ECO:0000256" key="1">
    <source>
        <dbReference type="ARBA" id="ARBA00004613"/>
    </source>
</evidence>
<evidence type="ECO:0000313" key="7">
    <source>
        <dbReference type="Proteomes" id="UP001162060"/>
    </source>
</evidence>
<evidence type="ECO:0000256" key="3">
    <source>
        <dbReference type="ARBA" id="ARBA00022525"/>
    </source>
</evidence>
<comment type="caution">
    <text evidence="6">The sequence shown here is derived from an EMBL/GenBank/DDBJ whole genome shotgun (WGS) entry which is preliminary data.</text>
</comment>
<feature type="signal peptide" evidence="4">
    <location>
        <begin position="1"/>
        <end position="20"/>
    </location>
</feature>
<keyword evidence="4" id="KW-0732">Signal</keyword>
<comment type="similarity">
    <text evidence="2 4">Belongs to the RxLR effector family.</text>
</comment>
<evidence type="ECO:0000256" key="4">
    <source>
        <dbReference type="RuleBase" id="RU367124"/>
    </source>
</evidence>
<feature type="chain" id="PRO_5043729605" description="RxLR effector protein" evidence="4">
    <location>
        <begin position="21"/>
        <end position="327"/>
    </location>
</feature>
<keyword evidence="3 4" id="KW-0964">Secreted</keyword>
<evidence type="ECO:0000256" key="2">
    <source>
        <dbReference type="ARBA" id="ARBA00010400"/>
    </source>
</evidence>
<comment type="function">
    <text evidence="4">Effector that suppresses plant defense responses during pathogen infection.</text>
</comment>
<accession>A0AAV1UT20</accession>
<protein>
    <recommendedName>
        <fullName evidence="4">RxLR effector protein</fullName>
    </recommendedName>
</protein>
<name>A0AAV1UT20_9STRA</name>
<proteinExistence type="inferred from homology"/>
<reference evidence="6" key="1">
    <citation type="submission" date="2024-01" db="EMBL/GenBank/DDBJ databases">
        <authorList>
            <person name="Webb A."/>
        </authorList>
    </citation>
    <scope>NUCLEOTIDE SEQUENCE</scope>
    <source>
        <strain evidence="6">Pm1</strain>
    </source>
</reference>
<comment type="subcellular location">
    <subcellularLocation>
        <location evidence="1 4">Secreted</location>
    </subcellularLocation>
</comment>
<comment type="domain">
    <text evidence="4">The RxLR-dEER motif acts to carry the protein into the host cell cytoplasm through binding to cell surface phosphatidylinositol-3-phosphate.</text>
</comment>
<dbReference type="Pfam" id="PF16810">
    <property type="entry name" value="RXLR"/>
    <property type="match status" value="1"/>
</dbReference>
<dbReference type="Proteomes" id="UP001162060">
    <property type="component" value="Unassembled WGS sequence"/>
</dbReference>